<dbReference type="GO" id="GO:0030425">
    <property type="term" value="C:dendrite"/>
    <property type="evidence" value="ECO:0007669"/>
    <property type="project" value="UniProtKB-SubCell"/>
</dbReference>
<evidence type="ECO:0000256" key="4">
    <source>
        <dbReference type="ARBA" id="ARBA00004389"/>
    </source>
</evidence>
<dbReference type="SUPFAM" id="SSF48264">
    <property type="entry name" value="Cytochrome P450"/>
    <property type="match status" value="1"/>
</dbReference>
<keyword evidence="7" id="KW-0153">Cholesterol metabolism</keyword>
<keyword evidence="11" id="KW-0256">Endoplasmic reticulum</keyword>
<keyword evidence="22" id="KW-0966">Cell projection</keyword>
<evidence type="ECO:0000256" key="8">
    <source>
        <dbReference type="ARBA" id="ARBA00022617"/>
    </source>
</evidence>
<dbReference type="GO" id="GO:0098794">
    <property type="term" value="C:postsynapse"/>
    <property type="evidence" value="ECO:0007669"/>
    <property type="project" value="UniProtKB-SubCell"/>
</dbReference>
<dbReference type="PRINTS" id="PR00463">
    <property type="entry name" value="EP450I"/>
</dbReference>
<evidence type="ECO:0000256" key="13">
    <source>
        <dbReference type="ARBA" id="ARBA00022989"/>
    </source>
</evidence>
<dbReference type="Pfam" id="PF00067">
    <property type="entry name" value="p450"/>
    <property type="match status" value="1"/>
</dbReference>
<dbReference type="InterPro" id="IPR017972">
    <property type="entry name" value="Cyt_P450_CS"/>
</dbReference>
<evidence type="ECO:0000256" key="28">
    <source>
        <dbReference type="ARBA" id="ARBA00050430"/>
    </source>
</evidence>
<dbReference type="InterPro" id="IPR036396">
    <property type="entry name" value="Cyt_P450_sf"/>
</dbReference>
<evidence type="ECO:0000256" key="5">
    <source>
        <dbReference type="ARBA" id="ARBA00005108"/>
    </source>
</evidence>
<keyword evidence="12" id="KW-0492">Microsome</keyword>
<evidence type="ECO:0000256" key="10">
    <source>
        <dbReference type="ARBA" id="ARBA00022723"/>
    </source>
</evidence>
<dbReference type="PANTHER" id="PTHR24293">
    <property type="entry name" value="CYTOCHROME P450 FAMILY 46 SUBFAMILY A"/>
    <property type="match status" value="1"/>
</dbReference>
<gene>
    <name evidence="50" type="primary">LOC129324924</name>
</gene>
<evidence type="ECO:0000256" key="9">
    <source>
        <dbReference type="ARBA" id="ARBA00022692"/>
    </source>
</evidence>
<comment type="catalytic activity">
    <reaction evidence="37">
        <text>7-dehydrocholesterol + reduced [NADPH--hemoprotein reductase] + O2 = cholesta-5,7-dien-3beta,24S-diol + oxidized [NADPH--hemoprotein reductase] + H2O + H(+)</text>
        <dbReference type="Rhea" id="RHEA:53244"/>
        <dbReference type="Rhea" id="RHEA-COMP:11964"/>
        <dbReference type="Rhea" id="RHEA-COMP:11965"/>
        <dbReference type="ChEBI" id="CHEBI:15377"/>
        <dbReference type="ChEBI" id="CHEBI:15378"/>
        <dbReference type="ChEBI" id="CHEBI:15379"/>
        <dbReference type="ChEBI" id="CHEBI:17759"/>
        <dbReference type="ChEBI" id="CHEBI:57618"/>
        <dbReference type="ChEBI" id="CHEBI:58210"/>
        <dbReference type="ChEBI" id="CHEBI:137061"/>
    </reaction>
    <physiologicalReaction direction="left-to-right" evidence="37">
        <dbReference type="Rhea" id="RHEA:53245"/>
    </physiologicalReaction>
</comment>
<keyword evidence="19 48" id="KW-0472">Membrane</keyword>
<dbReference type="PRINTS" id="PR00385">
    <property type="entry name" value="P450"/>
</dbReference>
<evidence type="ECO:0000256" key="34">
    <source>
        <dbReference type="ARBA" id="ARBA00051606"/>
    </source>
</evidence>
<evidence type="ECO:0000256" key="11">
    <source>
        <dbReference type="ARBA" id="ARBA00022824"/>
    </source>
</evidence>
<comment type="pathway">
    <text evidence="25">Steroid metabolism; cholesterol degradation.</text>
</comment>
<evidence type="ECO:0000256" key="2">
    <source>
        <dbReference type="ARBA" id="ARBA00004111"/>
    </source>
</evidence>
<evidence type="ECO:0000256" key="19">
    <source>
        <dbReference type="ARBA" id="ARBA00023136"/>
    </source>
</evidence>
<comment type="catalytic activity">
    <reaction evidence="35">
        <text>cholestanol + reduced [NADPH--hemoprotein reductase] + O2 = (24S)-hydroxycholestanol + oxidized [NADPH--hemoprotein reductase] + H2O + H(+)</text>
        <dbReference type="Rhea" id="RHEA:53808"/>
        <dbReference type="Rhea" id="RHEA-COMP:11964"/>
        <dbReference type="Rhea" id="RHEA-COMP:11965"/>
        <dbReference type="ChEBI" id="CHEBI:15377"/>
        <dbReference type="ChEBI" id="CHEBI:15378"/>
        <dbReference type="ChEBI" id="CHEBI:15379"/>
        <dbReference type="ChEBI" id="CHEBI:57618"/>
        <dbReference type="ChEBI" id="CHEBI:58210"/>
        <dbReference type="ChEBI" id="CHEBI:86570"/>
        <dbReference type="ChEBI" id="CHEBI:137687"/>
    </reaction>
    <physiologicalReaction direction="left-to-right" evidence="35">
        <dbReference type="Rhea" id="RHEA:53809"/>
    </physiologicalReaction>
</comment>
<evidence type="ECO:0000256" key="42">
    <source>
        <dbReference type="ARBA" id="ARBA00068948"/>
    </source>
</evidence>
<evidence type="ECO:0000256" key="39">
    <source>
        <dbReference type="ARBA" id="ARBA00052870"/>
    </source>
</evidence>
<dbReference type="InterPro" id="IPR001128">
    <property type="entry name" value="Cyt_P450"/>
</dbReference>
<evidence type="ECO:0000256" key="21">
    <source>
        <dbReference type="ARBA" id="ARBA00023221"/>
    </source>
</evidence>
<keyword evidence="16" id="KW-0770">Synapse</keyword>
<evidence type="ECO:0000256" key="16">
    <source>
        <dbReference type="ARBA" id="ARBA00023018"/>
    </source>
</evidence>
<comment type="catalytic activity">
    <reaction evidence="36">
        <text>(24S)-hydroxycholesterol + reduced [NADPH--hemoprotein reductase] + O2 = (24S,25R)-24,26-dihydroxycholesterol + oxidized [NADPH--hemoprotein reductase] + H2O + H(+)</text>
        <dbReference type="Rhea" id="RHEA:46388"/>
        <dbReference type="Rhea" id="RHEA-COMP:11964"/>
        <dbReference type="Rhea" id="RHEA-COMP:11965"/>
        <dbReference type="ChEBI" id="CHEBI:15377"/>
        <dbReference type="ChEBI" id="CHEBI:15378"/>
        <dbReference type="ChEBI" id="CHEBI:15379"/>
        <dbReference type="ChEBI" id="CHEBI:34310"/>
        <dbReference type="ChEBI" id="CHEBI:57618"/>
        <dbReference type="ChEBI" id="CHEBI:58210"/>
        <dbReference type="ChEBI" id="CHEBI:86165"/>
    </reaction>
    <physiologicalReaction direction="left-to-right" evidence="36">
        <dbReference type="Rhea" id="RHEA:46389"/>
    </physiologicalReaction>
</comment>
<evidence type="ECO:0000256" key="41">
    <source>
        <dbReference type="ARBA" id="ARBA00066440"/>
    </source>
</evidence>
<keyword evidence="8 46" id="KW-0349">Heme</keyword>
<evidence type="ECO:0000256" key="47">
    <source>
        <dbReference type="RuleBase" id="RU000461"/>
    </source>
</evidence>
<feature type="binding site" description="axial binding residue" evidence="46">
    <location>
        <position position="444"/>
    </location>
    <ligand>
        <name>heme</name>
        <dbReference type="ChEBI" id="CHEBI:30413"/>
    </ligand>
    <ligandPart>
        <name>Fe</name>
        <dbReference type="ChEBI" id="CHEBI:18248"/>
    </ligandPart>
</feature>
<dbReference type="EC" id="1.14.14.25" evidence="41"/>
<comment type="catalytic activity">
    <reaction evidence="26">
        <text>desmosterol + reduced [NADPH--hemoprotein reductase] + O2 = (24Z),26-hydroxydesmosterol + oxidized [NADPH--hemoprotein reductase] + H2O + H(+)</text>
        <dbReference type="Rhea" id="RHEA:53236"/>
        <dbReference type="Rhea" id="RHEA-COMP:11964"/>
        <dbReference type="Rhea" id="RHEA-COMP:11965"/>
        <dbReference type="ChEBI" id="CHEBI:15377"/>
        <dbReference type="ChEBI" id="CHEBI:15378"/>
        <dbReference type="ChEBI" id="CHEBI:15379"/>
        <dbReference type="ChEBI" id="CHEBI:17737"/>
        <dbReference type="ChEBI" id="CHEBI:57618"/>
        <dbReference type="ChEBI" id="CHEBI:58210"/>
        <dbReference type="ChEBI" id="CHEBI:137053"/>
    </reaction>
    <physiologicalReaction direction="left-to-right" evidence="26">
        <dbReference type="Rhea" id="RHEA:53237"/>
    </physiologicalReaction>
</comment>
<evidence type="ECO:0000256" key="31">
    <source>
        <dbReference type="ARBA" id="ARBA00051188"/>
    </source>
</evidence>
<dbReference type="FunFam" id="1.10.630.10:FF:000031">
    <property type="entry name" value="cholesterol 24-hydroxylase isoform X2"/>
    <property type="match status" value="1"/>
</dbReference>
<comment type="catalytic activity">
    <reaction evidence="34">
        <text>7alpha-hydroxycholesterol + reduced [NADPH--hemoprotein reductase] + O2 = (24S)-7alpha-dihydroxycholesterol + oxidized [NADPH--hemoprotein reductase] + H2O + H(+)</text>
        <dbReference type="Rhea" id="RHEA:46380"/>
        <dbReference type="Rhea" id="RHEA-COMP:11964"/>
        <dbReference type="Rhea" id="RHEA-COMP:11965"/>
        <dbReference type="ChEBI" id="CHEBI:15377"/>
        <dbReference type="ChEBI" id="CHEBI:15378"/>
        <dbReference type="ChEBI" id="CHEBI:15379"/>
        <dbReference type="ChEBI" id="CHEBI:17500"/>
        <dbReference type="ChEBI" id="CHEBI:37640"/>
        <dbReference type="ChEBI" id="CHEBI:57618"/>
        <dbReference type="ChEBI" id="CHEBI:58210"/>
    </reaction>
    <physiologicalReaction direction="left-to-right" evidence="34">
        <dbReference type="Rhea" id="RHEA:46381"/>
    </physiologicalReaction>
</comment>
<evidence type="ECO:0000256" key="40">
    <source>
        <dbReference type="ARBA" id="ARBA00054645"/>
    </source>
</evidence>
<dbReference type="PANTHER" id="PTHR24293:SF1">
    <property type="entry name" value="CHOLESTEROL 24-HYDROXYLASE"/>
    <property type="match status" value="1"/>
</dbReference>
<comment type="catalytic activity">
    <reaction evidence="39">
        <text>desmosterol + reduced [NADPH--hemoprotein reductase] + O2 = (24S)-25-epoxycholesterol + oxidized [NADPH--hemoprotein reductase] + H2O + H(+)</text>
        <dbReference type="Rhea" id="RHEA:53232"/>
        <dbReference type="Rhea" id="RHEA-COMP:11964"/>
        <dbReference type="Rhea" id="RHEA-COMP:11965"/>
        <dbReference type="ChEBI" id="CHEBI:15377"/>
        <dbReference type="ChEBI" id="CHEBI:15378"/>
        <dbReference type="ChEBI" id="CHEBI:15379"/>
        <dbReference type="ChEBI" id="CHEBI:17737"/>
        <dbReference type="ChEBI" id="CHEBI:41633"/>
        <dbReference type="ChEBI" id="CHEBI:57618"/>
        <dbReference type="ChEBI" id="CHEBI:58210"/>
    </reaction>
    <physiologicalReaction direction="left-to-right" evidence="39">
        <dbReference type="Rhea" id="RHEA:53233"/>
    </physiologicalReaction>
</comment>
<comment type="catalytic activity">
    <reaction evidence="28">
        <text>(24S)-hydroxycholesterol + reduced [NADPH--hemoprotein reductase] + O2 = 24S,25-dihydroxycholesterol + oxidized [NADPH--hemoprotein reductase] + H2O + H(+)</text>
        <dbReference type="Rhea" id="RHEA:46384"/>
        <dbReference type="Rhea" id="RHEA-COMP:11964"/>
        <dbReference type="Rhea" id="RHEA-COMP:11965"/>
        <dbReference type="ChEBI" id="CHEBI:15377"/>
        <dbReference type="ChEBI" id="CHEBI:15378"/>
        <dbReference type="ChEBI" id="CHEBI:15379"/>
        <dbReference type="ChEBI" id="CHEBI:34310"/>
        <dbReference type="ChEBI" id="CHEBI:57618"/>
        <dbReference type="ChEBI" id="CHEBI:58210"/>
        <dbReference type="ChEBI" id="CHEBI:86074"/>
    </reaction>
    <physiologicalReaction direction="left-to-right" evidence="28">
        <dbReference type="Rhea" id="RHEA:46385"/>
    </physiologicalReaction>
</comment>
<evidence type="ECO:0000256" key="45">
    <source>
        <dbReference type="ARBA" id="ARBA00080170"/>
    </source>
</evidence>
<comment type="catalytic activity">
    <reaction evidence="32">
        <text>testosterone + reduced [NADPH--hemoprotein reductase] + O2 = 6beta,17beta-dihydroxyandrost-4-en-3-one + oxidized [NADPH--hemoprotein reductase] + H2O + H(+)</text>
        <dbReference type="Rhea" id="RHEA:46296"/>
        <dbReference type="Rhea" id="RHEA-COMP:11964"/>
        <dbReference type="Rhea" id="RHEA-COMP:11965"/>
        <dbReference type="ChEBI" id="CHEBI:15377"/>
        <dbReference type="ChEBI" id="CHEBI:15378"/>
        <dbReference type="ChEBI" id="CHEBI:15379"/>
        <dbReference type="ChEBI" id="CHEBI:17347"/>
        <dbReference type="ChEBI" id="CHEBI:34477"/>
        <dbReference type="ChEBI" id="CHEBI:57618"/>
        <dbReference type="ChEBI" id="CHEBI:58210"/>
    </reaction>
    <physiologicalReaction direction="left-to-right" evidence="32">
        <dbReference type="Rhea" id="RHEA:46297"/>
    </physiologicalReaction>
</comment>
<comment type="catalytic activity">
    <reaction evidence="38">
        <text>progesterone + reduced [NADPH--hemoprotein reductase] + O2 = 17alpha-hydroxyprogesterone + oxidized [NADPH--hemoprotein reductase] + H2O + H(+)</text>
        <dbReference type="Rhea" id="RHEA:46308"/>
        <dbReference type="Rhea" id="RHEA-COMP:11964"/>
        <dbReference type="Rhea" id="RHEA-COMP:11965"/>
        <dbReference type="ChEBI" id="CHEBI:15377"/>
        <dbReference type="ChEBI" id="CHEBI:15378"/>
        <dbReference type="ChEBI" id="CHEBI:15379"/>
        <dbReference type="ChEBI" id="CHEBI:17026"/>
        <dbReference type="ChEBI" id="CHEBI:17252"/>
        <dbReference type="ChEBI" id="CHEBI:57618"/>
        <dbReference type="ChEBI" id="CHEBI:58210"/>
    </reaction>
    <physiologicalReaction direction="left-to-right" evidence="38">
        <dbReference type="Rhea" id="RHEA:46309"/>
    </physiologicalReaction>
</comment>
<dbReference type="KEGG" id="emc:129324924"/>
<dbReference type="InterPro" id="IPR002401">
    <property type="entry name" value="Cyt_P450_E_grp-I"/>
</dbReference>
<comment type="catalytic activity">
    <reaction evidence="29">
        <text>7-dehydrocholesterol + reduced [NADPH--hemoprotein reductase] + O2 = cholesta-5,7-dien-3beta,25-diol + oxidized [NADPH--hemoprotein reductase] + H2O + H(+)</text>
        <dbReference type="Rhea" id="RHEA:53240"/>
        <dbReference type="Rhea" id="RHEA-COMP:11964"/>
        <dbReference type="Rhea" id="RHEA-COMP:11965"/>
        <dbReference type="ChEBI" id="CHEBI:15377"/>
        <dbReference type="ChEBI" id="CHEBI:15378"/>
        <dbReference type="ChEBI" id="CHEBI:15379"/>
        <dbReference type="ChEBI" id="CHEBI:17759"/>
        <dbReference type="ChEBI" id="CHEBI:57618"/>
        <dbReference type="ChEBI" id="CHEBI:58210"/>
        <dbReference type="ChEBI" id="CHEBI:137057"/>
    </reaction>
    <physiologicalReaction direction="left-to-right" evidence="29">
        <dbReference type="Rhea" id="RHEA:53241"/>
    </physiologicalReaction>
</comment>
<evidence type="ECO:0000256" key="26">
    <source>
        <dbReference type="ARBA" id="ARBA00050139"/>
    </source>
</evidence>
<evidence type="ECO:0000256" key="30">
    <source>
        <dbReference type="ARBA" id="ARBA00050991"/>
    </source>
</evidence>
<feature type="transmembrane region" description="Helical" evidence="48">
    <location>
        <begin position="6"/>
        <end position="28"/>
    </location>
</feature>
<evidence type="ECO:0000256" key="18">
    <source>
        <dbReference type="ARBA" id="ARBA00023098"/>
    </source>
</evidence>
<keyword evidence="21" id="KW-0753">Steroid metabolism</keyword>
<keyword evidence="13 48" id="KW-1133">Transmembrane helix</keyword>
<reference evidence="50" key="1">
    <citation type="submission" date="2025-08" db="UniProtKB">
        <authorList>
            <consortium name="RefSeq"/>
        </authorList>
    </citation>
    <scope>IDENTIFICATION</scope>
    <source>
        <tissue evidence="50">Blood</tissue>
    </source>
</reference>
<evidence type="ECO:0000313" key="50">
    <source>
        <dbReference type="RefSeq" id="XP_054828358.1"/>
    </source>
</evidence>
<evidence type="ECO:0000256" key="35">
    <source>
        <dbReference type="ARBA" id="ARBA00051748"/>
    </source>
</evidence>
<evidence type="ECO:0000256" key="48">
    <source>
        <dbReference type="SAM" id="Phobius"/>
    </source>
</evidence>
<evidence type="ECO:0000256" key="38">
    <source>
        <dbReference type="ARBA" id="ARBA00052074"/>
    </source>
</evidence>
<evidence type="ECO:0000256" key="37">
    <source>
        <dbReference type="ARBA" id="ARBA00051817"/>
    </source>
</evidence>
<evidence type="ECO:0000256" key="22">
    <source>
        <dbReference type="ARBA" id="ARBA00023273"/>
    </source>
</evidence>
<keyword evidence="17 47" id="KW-0503">Monooxygenase</keyword>
<evidence type="ECO:0000256" key="24">
    <source>
        <dbReference type="ARBA" id="ARBA00034110"/>
    </source>
</evidence>
<evidence type="ECO:0000256" key="43">
    <source>
        <dbReference type="ARBA" id="ARBA00077287"/>
    </source>
</evidence>
<dbReference type="Gene3D" id="1.10.630.10">
    <property type="entry name" value="Cytochrome P450"/>
    <property type="match status" value="1"/>
</dbReference>
<comment type="function">
    <text evidence="40">P450 monooxygenase that plays a major role in cholesterol homeostasis in the brain. Primarily catalyzes the hydroxylation (with S stereochemistry) at C-24 of cholesterol side chain, triggering cholesterol diffusion out of neurons and its further degradation. By promoting constant cholesterol elimination in neurons, may activate the mevalonate pathway and coordinate the synthesis of new cholesterol and nonsterol isoprenoids involved in synaptic activity and learning. Further hydroxylates cholesterol derivatives and hormone steroids on both the ring and side chain of these molecules, converting them into active oxysterols involved in lipid signaling and biosynthesis. Acts as an epoxidase converting cholesta-5,24-dien-3beta-ol/desmosterol into (24S),25-epoxycholesterol, an abundant lipid ligand of nuclear NR1H2 and NR1H3 receptors shown to promote neurogenesis in developing brain. May also catalyze the oxidative metabolism of xenobiotics, such as clotrimazole.</text>
</comment>
<evidence type="ECO:0000256" key="46">
    <source>
        <dbReference type="PIRSR" id="PIRSR602401-1"/>
    </source>
</evidence>
<dbReference type="GO" id="GO:0005506">
    <property type="term" value="F:iron ion binding"/>
    <property type="evidence" value="ECO:0007669"/>
    <property type="project" value="InterPro"/>
</dbReference>
<evidence type="ECO:0000313" key="49">
    <source>
        <dbReference type="Proteomes" id="UP001190640"/>
    </source>
</evidence>
<keyword evidence="14 47" id="KW-0560">Oxidoreductase</keyword>
<dbReference type="AlphaFoldDB" id="A0AA97IZ59"/>
<keyword evidence="49" id="KW-1185">Reference proteome</keyword>
<dbReference type="GO" id="GO:0020037">
    <property type="term" value="F:heme binding"/>
    <property type="evidence" value="ECO:0007669"/>
    <property type="project" value="InterPro"/>
</dbReference>
<evidence type="ECO:0000256" key="3">
    <source>
        <dbReference type="ARBA" id="ARBA00004279"/>
    </source>
</evidence>
<dbReference type="RefSeq" id="XP_054828358.1">
    <property type="nucleotide sequence ID" value="XM_054972383.1"/>
</dbReference>
<dbReference type="PROSITE" id="PS00086">
    <property type="entry name" value="CYTOCHROME_P450"/>
    <property type="match status" value="1"/>
</dbReference>
<dbReference type="GO" id="GO:0006707">
    <property type="term" value="P:cholesterol catabolic process"/>
    <property type="evidence" value="ECO:0007669"/>
    <property type="project" value="InterPro"/>
</dbReference>
<keyword evidence="9 48" id="KW-0812">Transmembrane</keyword>
<evidence type="ECO:0000256" key="29">
    <source>
        <dbReference type="ARBA" id="ARBA00050696"/>
    </source>
</evidence>
<dbReference type="CDD" id="cd20613">
    <property type="entry name" value="CYP46A1-like"/>
    <property type="match status" value="1"/>
</dbReference>
<evidence type="ECO:0000256" key="7">
    <source>
        <dbReference type="ARBA" id="ARBA00022548"/>
    </source>
</evidence>
<protein>
    <recommendedName>
        <fullName evidence="42">Cholesterol 24-hydroxylase</fullName>
        <ecNumber evidence="41">1.14.14.25</ecNumber>
    </recommendedName>
    <alternativeName>
        <fullName evidence="44">Cholesterol 24-monooxygenase</fullName>
    </alternativeName>
    <alternativeName>
        <fullName evidence="43">Cholesterol 24S-hydroxylase</fullName>
    </alternativeName>
    <alternativeName>
        <fullName evidence="45">Cytochrome P450 46A1</fullName>
    </alternativeName>
</protein>
<comment type="pathway">
    <text evidence="5">Lipid metabolism; C21-steroid hormone metabolism.</text>
</comment>
<dbReference type="GO" id="GO:0005789">
    <property type="term" value="C:endoplasmic reticulum membrane"/>
    <property type="evidence" value="ECO:0007669"/>
    <property type="project" value="UniProtKB-SubCell"/>
</dbReference>
<keyword evidence="18" id="KW-0443">Lipid metabolism</keyword>
<evidence type="ECO:0000256" key="17">
    <source>
        <dbReference type="ARBA" id="ARBA00023033"/>
    </source>
</evidence>
<dbReference type="GO" id="GO:0033781">
    <property type="term" value="F:cholesterol 24-hydroxylase activity"/>
    <property type="evidence" value="ECO:0007669"/>
    <property type="project" value="UniProtKB-EC"/>
</dbReference>
<dbReference type="Proteomes" id="UP001190640">
    <property type="component" value="Chromosome 2"/>
</dbReference>
<evidence type="ECO:0000256" key="44">
    <source>
        <dbReference type="ARBA" id="ARBA00079170"/>
    </source>
</evidence>
<proteinExistence type="inferred from homology"/>
<evidence type="ECO:0000256" key="14">
    <source>
        <dbReference type="ARBA" id="ARBA00023002"/>
    </source>
</evidence>
<comment type="similarity">
    <text evidence="6 47">Belongs to the cytochrome P450 family.</text>
</comment>
<accession>A0AA97IZ59</accession>
<evidence type="ECO:0000256" key="23">
    <source>
        <dbReference type="ARBA" id="ARBA00034106"/>
    </source>
</evidence>
<evidence type="ECO:0000256" key="25">
    <source>
        <dbReference type="ARBA" id="ARBA00049645"/>
    </source>
</evidence>
<keyword evidence="20" id="KW-1207">Sterol metabolism</keyword>
<name>A0AA97IZ59_EUBMA</name>
<dbReference type="InterPro" id="IPR039983">
    <property type="entry name" value="CYP46A1"/>
</dbReference>
<comment type="catalytic activity">
    <reaction evidence="27">
        <text>testosterone + reduced [NADPH--hemoprotein reductase] + O2 = 2-hydroxytestosterone + oxidized [NADPH--hemoprotein reductase] + H2O + H(+)</text>
        <dbReference type="Rhea" id="RHEA:46300"/>
        <dbReference type="Rhea" id="RHEA-COMP:11964"/>
        <dbReference type="Rhea" id="RHEA-COMP:11965"/>
        <dbReference type="ChEBI" id="CHEBI:15377"/>
        <dbReference type="ChEBI" id="CHEBI:15378"/>
        <dbReference type="ChEBI" id="CHEBI:15379"/>
        <dbReference type="ChEBI" id="CHEBI:17347"/>
        <dbReference type="ChEBI" id="CHEBI:57618"/>
        <dbReference type="ChEBI" id="CHEBI:58210"/>
        <dbReference type="ChEBI" id="CHEBI:86013"/>
    </reaction>
    <physiologicalReaction direction="left-to-right" evidence="27">
        <dbReference type="Rhea" id="RHEA:46301"/>
    </physiologicalReaction>
</comment>
<comment type="cofactor">
    <cofactor evidence="1 46">
        <name>heme</name>
        <dbReference type="ChEBI" id="CHEBI:30413"/>
    </cofactor>
</comment>
<comment type="catalytic activity">
    <reaction evidence="30">
        <text>cholesterol + reduced [NADPH--hemoprotein reductase] + O2 = (24S)-hydroxycholesterol + oxidized [NADPH--hemoprotein reductase] + H2O + H(+)</text>
        <dbReference type="Rhea" id="RHEA:22716"/>
        <dbReference type="Rhea" id="RHEA-COMP:11964"/>
        <dbReference type="Rhea" id="RHEA-COMP:11965"/>
        <dbReference type="ChEBI" id="CHEBI:15377"/>
        <dbReference type="ChEBI" id="CHEBI:15378"/>
        <dbReference type="ChEBI" id="CHEBI:15379"/>
        <dbReference type="ChEBI" id="CHEBI:16113"/>
        <dbReference type="ChEBI" id="CHEBI:34310"/>
        <dbReference type="ChEBI" id="CHEBI:57618"/>
        <dbReference type="ChEBI" id="CHEBI:58210"/>
        <dbReference type="EC" id="1.14.14.25"/>
    </reaction>
    <physiologicalReaction direction="left-to-right" evidence="30">
        <dbReference type="Rhea" id="RHEA:22717"/>
    </physiologicalReaction>
</comment>
<evidence type="ECO:0000256" key="33">
    <source>
        <dbReference type="ARBA" id="ARBA00051527"/>
    </source>
</evidence>
<evidence type="ECO:0000256" key="1">
    <source>
        <dbReference type="ARBA" id="ARBA00001971"/>
    </source>
</evidence>
<evidence type="ECO:0000256" key="15">
    <source>
        <dbReference type="ARBA" id="ARBA00023004"/>
    </source>
</evidence>
<evidence type="ECO:0000256" key="32">
    <source>
        <dbReference type="ARBA" id="ARBA00051503"/>
    </source>
</evidence>
<dbReference type="GeneID" id="129324924"/>
<comment type="catalytic activity">
    <reaction evidence="33">
        <text>4beta-hydroxycholesterol + reduced [NADPH--hemoprotein reductase] + O2 = 4beta,24S-dihydroxycholesterol + oxidized [NADPH--hemoprotein reductase] + H2O + H(+)</text>
        <dbReference type="Rhea" id="RHEA:46392"/>
        <dbReference type="Rhea" id="RHEA-COMP:11964"/>
        <dbReference type="Rhea" id="RHEA-COMP:11965"/>
        <dbReference type="ChEBI" id="CHEBI:15377"/>
        <dbReference type="ChEBI" id="CHEBI:15378"/>
        <dbReference type="ChEBI" id="CHEBI:15379"/>
        <dbReference type="ChEBI" id="CHEBI:57618"/>
        <dbReference type="ChEBI" id="CHEBI:58210"/>
        <dbReference type="ChEBI" id="CHEBI:85778"/>
        <dbReference type="ChEBI" id="CHEBI:86087"/>
    </reaction>
    <physiologicalReaction direction="left-to-right" evidence="33">
        <dbReference type="Rhea" id="RHEA:46393"/>
    </physiologicalReaction>
</comment>
<organism evidence="49 50">
    <name type="scientific">Eublepharis macularius</name>
    <name type="common">Leopard gecko</name>
    <name type="synonym">Cyrtodactylus macularius</name>
    <dbReference type="NCBI Taxonomy" id="481883"/>
    <lineage>
        <taxon>Eukaryota</taxon>
        <taxon>Metazoa</taxon>
        <taxon>Chordata</taxon>
        <taxon>Craniata</taxon>
        <taxon>Vertebrata</taxon>
        <taxon>Euteleostomi</taxon>
        <taxon>Lepidosauria</taxon>
        <taxon>Squamata</taxon>
        <taxon>Bifurcata</taxon>
        <taxon>Gekkota</taxon>
        <taxon>Eublepharidae</taxon>
        <taxon>Eublepharinae</taxon>
        <taxon>Eublepharis</taxon>
    </lineage>
</organism>
<evidence type="ECO:0000256" key="12">
    <source>
        <dbReference type="ARBA" id="ARBA00022848"/>
    </source>
</evidence>
<evidence type="ECO:0000256" key="6">
    <source>
        <dbReference type="ARBA" id="ARBA00010617"/>
    </source>
</evidence>
<keyword evidence="15 46" id="KW-0408">Iron</keyword>
<keyword evidence="10 46" id="KW-0479">Metal-binding</keyword>
<sequence>MDALEAIWGLLRLLLAVALLAFGLYCCYIKYVHLKYDYIPGAPRTSFFLGHLSIMWRTFKNNEVVYDLLAQWAEEYGPVVRINAFHRVIVLILSPEGVKEYLMLPQYPKDPFAYARVFNMFGVRFLGNGLVADLDYNHWHKQRRIMDPAFSRTYLMGLMGIFNDKAEELMKVLEEKANGETKVDIMSLLRRVTLDIIAKAGFDLELNTLYDDQTPFPHAVTMIMEGVSEARIPTFEYMPGNRKMVKKVQESLRLIRRTGKECIEQRRKAIQNGEETPMDILTLILKNAAQEGDYDEENMLDNFITFFFAGHETTANQLSFAIMELGRQPDIVAKLQAEVDEVIGVKRDVNYEDLGNLRYLSQVLKEVLRLYSTVPNTLRWTDTENIIEGVKIPANTTLLFSMYIMGRMERYFKDPLTFDPDRFGKDQPKPYYSYFPFSLGPRSCIGQTFAQMEAKVLMAKFLQRFEFQLVPPQSFKLLDSGTLRPLDNVVCRLKLRNPLAFERD</sequence>
<evidence type="ECO:0000256" key="36">
    <source>
        <dbReference type="ARBA" id="ARBA00051763"/>
    </source>
</evidence>
<dbReference type="GO" id="GO:0098793">
    <property type="term" value="C:presynapse"/>
    <property type="evidence" value="ECO:0007669"/>
    <property type="project" value="UniProtKB-SubCell"/>
</dbReference>
<comment type="catalytic activity">
    <reaction evidence="31">
        <text>testosterone + reduced [NADPH--hemoprotein reductase] + O2 = 16beta,17beta-dihydroxyandrost-4-en-3-one + oxidized [NADPH--hemoprotein reductase] + H2O + H(+)</text>
        <dbReference type="Rhea" id="RHEA:46304"/>
        <dbReference type="Rhea" id="RHEA-COMP:11964"/>
        <dbReference type="Rhea" id="RHEA-COMP:11965"/>
        <dbReference type="ChEBI" id="CHEBI:15377"/>
        <dbReference type="ChEBI" id="CHEBI:15378"/>
        <dbReference type="ChEBI" id="CHEBI:15379"/>
        <dbReference type="ChEBI" id="CHEBI:17347"/>
        <dbReference type="ChEBI" id="CHEBI:57618"/>
        <dbReference type="ChEBI" id="CHEBI:58210"/>
        <dbReference type="ChEBI" id="CHEBI:83027"/>
    </reaction>
    <physiologicalReaction direction="left-to-right" evidence="31">
        <dbReference type="Rhea" id="RHEA:46305"/>
    </physiologicalReaction>
</comment>
<evidence type="ECO:0000256" key="20">
    <source>
        <dbReference type="ARBA" id="ARBA00023166"/>
    </source>
</evidence>
<evidence type="ECO:0000256" key="27">
    <source>
        <dbReference type="ARBA" id="ARBA00050344"/>
    </source>
</evidence>
<comment type="subcellular location">
    <subcellularLocation>
        <location evidence="3">Cell projection</location>
        <location evidence="3">Dendrite</location>
    </subcellularLocation>
    <subcellularLocation>
        <location evidence="4">Endoplasmic reticulum membrane</location>
        <topology evidence="4">Single-pass membrane protein</topology>
    </subcellularLocation>
    <subcellularLocation>
        <location evidence="2">Microsome membrane</location>
        <topology evidence="2">Single-pass membrane protein</topology>
    </subcellularLocation>
    <subcellularLocation>
        <location evidence="24">Postsynapse</location>
    </subcellularLocation>
    <subcellularLocation>
        <location evidence="23">Presynapse</location>
    </subcellularLocation>
</comment>